<evidence type="ECO:0000256" key="1">
    <source>
        <dbReference type="ARBA" id="ARBA00022630"/>
    </source>
</evidence>
<dbReference type="InterPro" id="IPR036188">
    <property type="entry name" value="FAD/NAD-bd_sf"/>
</dbReference>
<feature type="domain" description="FAD-binding" evidence="4">
    <location>
        <begin position="12"/>
        <end position="383"/>
    </location>
</feature>
<dbReference type="PANTHER" id="PTHR43004:SF6">
    <property type="entry name" value="FAD_NAD(P)-BINDING OXIDOREDUCTASE FAMILY PROTEIN"/>
    <property type="match status" value="1"/>
</dbReference>
<protein>
    <recommendedName>
        <fullName evidence="4">FAD-binding domain-containing protein</fullName>
    </recommendedName>
</protein>
<organism evidence="5 6">
    <name type="scientific">Fonsecaea nubica</name>
    <dbReference type="NCBI Taxonomy" id="856822"/>
    <lineage>
        <taxon>Eukaryota</taxon>
        <taxon>Fungi</taxon>
        <taxon>Dikarya</taxon>
        <taxon>Ascomycota</taxon>
        <taxon>Pezizomycotina</taxon>
        <taxon>Eurotiomycetes</taxon>
        <taxon>Chaetothyriomycetidae</taxon>
        <taxon>Chaetothyriales</taxon>
        <taxon>Herpotrichiellaceae</taxon>
        <taxon>Fonsecaea</taxon>
    </lineage>
</organism>
<name>A0A178CUK2_9EURO</name>
<dbReference type="InterPro" id="IPR050641">
    <property type="entry name" value="RIFMO-like"/>
</dbReference>
<evidence type="ECO:0000256" key="3">
    <source>
        <dbReference type="ARBA" id="ARBA00023002"/>
    </source>
</evidence>
<dbReference type="PRINTS" id="PR00420">
    <property type="entry name" value="RNGMNOXGNASE"/>
</dbReference>
<dbReference type="OrthoDB" id="2690153at2759"/>
<keyword evidence="3" id="KW-0560">Oxidoreductase</keyword>
<dbReference type="Gene3D" id="3.30.9.10">
    <property type="entry name" value="D-Amino Acid Oxidase, subunit A, domain 2"/>
    <property type="match status" value="1"/>
</dbReference>
<evidence type="ECO:0000259" key="4">
    <source>
        <dbReference type="Pfam" id="PF01494"/>
    </source>
</evidence>
<dbReference type="GO" id="GO:0006744">
    <property type="term" value="P:ubiquinone biosynthetic process"/>
    <property type="evidence" value="ECO:0007669"/>
    <property type="project" value="TreeGrafter"/>
</dbReference>
<dbReference type="GO" id="GO:0005739">
    <property type="term" value="C:mitochondrion"/>
    <property type="evidence" value="ECO:0007669"/>
    <property type="project" value="TreeGrafter"/>
</dbReference>
<evidence type="ECO:0000313" key="6">
    <source>
        <dbReference type="Proteomes" id="UP000185904"/>
    </source>
</evidence>
<dbReference type="EMBL" id="LVCJ01000049">
    <property type="protein sequence ID" value="OAL33540.1"/>
    <property type="molecule type" value="Genomic_DNA"/>
</dbReference>
<dbReference type="InterPro" id="IPR002938">
    <property type="entry name" value="FAD-bd"/>
</dbReference>
<dbReference type="GO" id="GO:0016709">
    <property type="term" value="F:oxidoreductase activity, acting on paired donors, with incorporation or reduction of molecular oxygen, NAD(P)H as one donor, and incorporation of one atom of oxygen"/>
    <property type="evidence" value="ECO:0007669"/>
    <property type="project" value="UniProtKB-ARBA"/>
</dbReference>
<dbReference type="AlphaFoldDB" id="A0A178CUK2"/>
<accession>A0A178CUK2</accession>
<dbReference type="SUPFAM" id="SSF51905">
    <property type="entry name" value="FAD/NAD(P)-binding domain"/>
    <property type="match status" value="1"/>
</dbReference>
<keyword evidence="1" id="KW-0285">Flavoprotein</keyword>
<dbReference type="Pfam" id="PF01494">
    <property type="entry name" value="FAD_binding_3"/>
    <property type="match status" value="1"/>
</dbReference>
<reference evidence="5 6" key="1">
    <citation type="submission" date="2016-03" db="EMBL/GenBank/DDBJ databases">
        <title>The draft genome sequence of Fonsecaea nubica causative agent of cutaneous subcutaneous infection in human host.</title>
        <authorList>
            <person name="Costa F."/>
            <person name="Sybren D.H."/>
            <person name="Raittz R.T."/>
            <person name="Weiss V.A."/>
            <person name="Leao A.C."/>
            <person name="Gomes R."/>
            <person name="De Souza E.M."/>
            <person name="Pedrosa F.O."/>
            <person name="Steffens M.B."/>
            <person name="Bombassaro A."/>
            <person name="Tadra-Sfeir M.Z."/>
            <person name="Moreno L.F."/>
            <person name="Najafzadeh M.J."/>
            <person name="Felipe M.S."/>
            <person name="Teixeira M."/>
            <person name="Sun J."/>
            <person name="Xi L."/>
            <person name="Castro M.A."/>
            <person name="Vicente V.A."/>
        </authorList>
    </citation>
    <scope>NUCLEOTIDE SEQUENCE [LARGE SCALE GENOMIC DNA]</scope>
    <source>
        <strain evidence="5 6">CBS 269.64</strain>
    </source>
</reference>
<dbReference type="PANTHER" id="PTHR43004">
    <property type="entry name" value="TRK SYSTEM POTASSIUM UPTAKE PROTEIN"/>
    <property type="match status" value="1"/>
</dbReference>
<dbReference type="Proteomes" id="UP000185904">
    <property type="component" value="Unassembled WGS sequence"/>
</dbReference>
<dbReference type="RefSeq" id="XP_022498552.1">
    <property type="nucleotide sequence ID" value="XM_022645513.1"/>
</dbReference>
<dbReference type="Gene3D" id="3.50.50.60">
    <property type="entry name" value="FAD/NAD(P)-binding domain"/>
    <property type="match status" value="1"/>
</dbReference>
<dbReference type="Pfam" id="PF21274">
    <property type="entry name" value="Rng_hyd_C"/>
    <property type="match status" value="1"/>
</dbReference>
<dbReference type="GeneID" id="34590639"/>
<dbReference type="Gene3D" id="3.40.30.120">
    <property type="match status" value="1"/>
</dbReference>
<keyword evidence="2" id="KW-0274">FAD</keyword>
<keyword evidence="6" id="KW-1185">Reference proteome</keyword>
<comment type="caution">
    <text evidence="5">The sequence shown here is derived from an EMBL/GenBank/DDBJ whole genome shotgun (WGS) entry which is preliminary data.</text>
</comment>
<evidence type="ECO:0000313" key="5">
    <source>
        <dbReference type="EMBL" id="OAL33540.1"/>
    </source>
</evidence>
<evidence type="ECO:0000256" key="2">
    <source>
        <dbReference type="ARBA" id="ARBA00022827"/>
    </source>
</evidence>
<sequence length="605" mass="67659">MVADIAEPTHFPVIIIGGGACGLTLSSFLSDYGVPHVLFERHEATSYLPKFQAHYINQRTMEIYRQHGLSEAIYKEASPQQNMCQMLWQSSLGGDGPFDQKKFGSLQCFGGYEGTAMHETYKTQSPTLPCNLPLIRTEPILRRVAEERNPRNIRFGHTVTEIQDDGRQVLVTVVDSRNVTTHYRADYLIGADGGKTVGPHIGAVMEGRKRLQDKVSVHFKADLSKYWDDRTLICHFLNPEGGTITHSGALVVTGPTWGKHSEEWSIHFGHRMDDPERFNEESLVPRLRGLLRIPDLELEILNISHWIQERVLSSKYQEGRLFLAGDAAHRHPPTTGLGMNTAVTDAHNLAWKLALVCSGHSSPKLLDTYSRERRPVGQRNCDWAAFTTDNRRVLDAAIGMIPGQIEANVARFKRLFDDSEMGKTERAQVQRILQSQDIEFSASEIELGYRYEDGATISDGSPPPASDPLGQRYIPTTRPGHRLPHVWLAKGDEAVSTHDLVGSLPRFVLITDEHGGDWISAVTKLRSSSLEIVDVQIPTDDKQPATSFEYRDMEKRWNSLRGIENGGAILVRPDNFVAWRSRGASVEQGRELVAALETLLGKSLS</sequence>
<proteinExistence type="predicted"/>
<dbReference type="GO" id="GO:0071949">
    <property type="term" value="F:FAD binding"/>
    <property type="evidence" value="ECO:0007669"/>
    <property type="project" value="InterPro"/>
</dbReference>
<gene>
    <name evidence="5" type="ORF">AYO20_07226</name>
</gene>